<accession>A0A5N7KF23</accession>
<name>A0A5N7KF23_9PSED</name>
<dbReference type="EMBL" id="VUAZ01000003">
    <property type="protein sequence ID" value="MPR00773.1"/>
    <property type="molecule type" value="Genomic_DNA"/>
</dbReference>
<dbReference type="Proteomes" id="UP000326112">
    <property type="component" value="Unassembled WGS sequence"/>
</dbReference>
<protein>
    <submittedName>
        <fullName evidence="1">Uncharacterized protein</fullName>
    </submittedName>
</protein>
<dbReference type="RefSeq" id="WP_152745180.1">
    <property type="nucleotide sequence ID" value="NZ_VUAZ01000003.1"/>
</dbReference>
<reference evidence="1 2" key="1">
    <citation type="journal article" date="2020" name="Int. J. Syst. Evol. Microbiol.">
        <title>Pseudomonas kitaguniensis sp. nov., a pathogen causing bacterial rot of Welsh onion in Japan.</title>
        <authorList>
            <person name="Sawada H."/>
            <person name="Fujikawa T."/>
            <person name="Nishiwaki Y."/>
            <person name="Horita H."/>
        </authorList>
    </citation>
    <scope>NUCLEOTIDE SEQUENCE [LARGE SCALE GENOMIC DNA]</scope>
    <source>
        <strain evidence="1 2">MAFF 212408</strain>
    </source>
</reference>
<keyword evidence="2" id="KW-1185">Reference proteome</keyword>
<evidence type="ECO:0000313" key="1">
    <source>
        <dbReference type="EMBL" id="MPR00773.1"/>
    </source>
</evidence>
<organism evidence="1 2">
    <name type="scientific">Pseudomonas kitaguniensis</name>
    <dbReference type="NCBI Taxonomy" id="2607908"/>
    <lineage>
        <taxon>Bacteria</taxon>
        <taxon>Pseudomonadati</taxon>
        <taxon>Pseudomonadota</taxon>
        <taxon>Gammaproteobacteria</taxon>
        <taxon>Pseudomonadales</taxon>
        <taxon>Pseudomonadaceae</taxon>
        <taxon>Pseudomonas</taxon>
    </lineage>
</organism>
<evidence type="ECO:0000313" key="2">
    <source>
        <dbReference type="Proteomes" id="UP000326112"/>
    </source>
</evidence>
<comment type="caution">
    <text evidence="1">The sequence shown here is derived from an EMBL/GenBank/DDBJ whole genome shotgun (WGS) entry which is preliminary data.</text>
</comment>
<reference evidence="1 2" key="2">
    <citation type="journal article" date="2023" name="Plant Pathol.">
        <title>Dismantling and reorganizing Pseudomonas marginalis sensu#lato.</title>
        <authorList>
            <person name="Sawada H."/>
            <person name="Fujikawa T."/>
            <person name="Satou M."/>
        </authorList>
    </citation>
    <scope>NUCLEOTIDE SEQUENCE [LARGE SCALE GENOMIC DNA]</scope>
    <source>
        <strain evidence="1 2">MAFF 212408</strain>
    </source>
</reference>
<gene>
    <name evidence="1" type="ORF">F0169_01020</name>
</gene>
<proteinExistence type="predicted"/>
<sequence>MIHEVFSHFPHLFNISIGGAVAGIPELGAVSQVGTGRIGDNVVRYVKTFNDSCLVVQVLSAENYWAVLSTSNVCSFEGKKFDFDFSDVGFDDISVKEDGIHFILSLTPLRPIGEQRRNCVIPIASASIKKLSCSEADR</sequence>